<evidence type="ECO:0000313" key="10">
    <source>
        <dbReference type="Proteomes" id="UP001279642"/>
    </source>
</evidence>
<feature type="transmembrane region" description="Helical" evidence="7">
    <location>
        <begin position="97"/>
        <end position="120"/>
    </location>
</feature>
<dbReference type="RefSeq" id="WP_320507095.1">
    <property type="nucleotide sequence ID" value="NZ_JAXCLW010000001.1"/>
</dbReference>
<comment type="caution">
    <text evidence="9">The sequence shown here is derived from an EMBL/GenBank/DDBJ whole genome shotgun (WGS) entry which is preliminary data.</text>
</comment>
<keyword evidence="10" id="KW-1185">Reference proteome</keyword>
<organism evidence="9 10">
    <name type="scientific">Dongia soli</name>
    <dbReference type="NCBI Taxonomy" id="600628"/>
    <lineage>
        <taxon>Bacteria</taxon>
        <taxon>Pseudomonadati</taxon>
        <taxon>Pseudomonadota</taxon>
        <taxon>Alphaproteobacteria</taxon>
        <taxon>Rhodospirillales</taxon>
        <taxon>Dongiaceae</taxon>
        <taxon>Dongia</taxon>
    </lineage>
</organism>
<gene>
    <name evidence="9" type="ORF">SMD27_04345</name>
</gene>
<feature type="transmembrane region" description="Helical" evidence="7">
    <location>
        <begin position="132"/>
        <end position="152"/>
    </location>
</feature>
<proteinExistence type="inferred from homology"/>
<dbReference type="Gene3D" id="1.10.3720.10">
    <property type="entry name" value="MetI-like"/>
    <property type="match status" value="1"/>
</dbReference>
<sequence>MAVTGVNSGAVSYGAATGQGASGAPKPRLRNLLSFRWVAVAVILIGWFVYYPIVDNFVVSTTDQDIFTGEVTNVGLANYDRLLNDPIVWTSLWNNSLYAVISIVFQVFGAFLLAAIIEGLGSERLQRFWRAIYFVPSAISITVSGLLFYFIYQPEIGLLDAALRSVGLDALVKPWLGDPKTAIYAIIAMSQWQGFGYSTLLFAIAIQKIPRELYDAAIIDGAGPLRRLWSITFPLTREMTGLMIIITITGAFQVFNEVMVMTAGGPNNSSQVLGTWLYQQGFIENNFGYGAAIAAVIFVVTMVTGIAQLLYTRRRRVQF</sequence>
<keyword evidence="3" id="KW-1003">Cell membrane</keyword>
<accession>A0ABU5E939</accession>
<dbReference type="InterPro" id="IPR000515">
    <property type="entry name" value="MetI-like"/>
</dbReference>
<evidence type="ECO:0000256" key="1">
    <source>
        <dbReference type="ARBA" id="ARBA00004651"/>
    </source>
</evidence>
<keyword evidence="2 7" id="KW-0813">Transport</keyword>
<evidence type="ECO:0000256" key="6">
    <source>
        <dbReference type="ARBA" id="ARBA00023136"/>
    </source>
</evidence>
<evidence type="ECO:0000256" key="3">
    <source>
        <dbReference type="ARBA" id="ARBA00022475"/>
    </source>
</evidence>
<evidence type="ECO:0000256" key="7">
    <source>
        <dbReference type="RuleBase" id="RU363032"/>
    </source>
</evidence>
<keyword evidence="5 7" id="KW-1133">Transmembrane helix</keyword>
<dbReference type="Proteomes" id="UP001279642">
    <property type="component" value="Unassembled WGS sequence"/>
</dbReference>
<dbReference type="PROSITE" id="PS50928">
    <property type="entry name" value="ABC_TM1"/>
    <property type="match status" value="1"/>
</dbReference>
<feature type="transmembrane region" description="Helical" evidence="7">
    <location>
        <begin position="287"/>
        <end position="311"/>
    </location>
</feature>
<comment type="similarity">
    <text evidence="7">Belongs to the binding-protein-dependent transport system permease family.</text>
</comment>
<feature type="transmembrane region" description="Helical" evidence="7">
    <location>
        <begin position="235"/>
        <end position="255"/>
    </location>
</feature>
<reference evidence="9 10" key="1">
    <citation type="journal article" date="2016" name="Antonie Van Leeuwenhoek">
        <title>Dongia soli sp. nov., isolated from soil from Dokdo, Korea.</title>
        <authorList>
            <person name="Kim D.U."/>
            <person name="Lee H."/>
            <person name="Kim H."/>
            <person name="Kim S.G."/>
            <person name="Ka J.O."/>
        </authorList>
    </citation>
    <scope>NUCLEOTIDE SEQUENCE [LARGE SCALE GENOMIC DNA]</scope>
    <source>
        <strain evidence="9 10">D78</strain>
    </source>
</reference>
<dbReference type="InterPro" id="IPR035906">
    <property type="entry name" value="MetI-like_sf"/>
</dbReference>
<dbReference type="PANTHER" id="PTHR30193:SF37">
    <property type="entry name" value="INNER MEMBRANE ABC TRANSPORTER PERMEASE PROTEIN YCJO"/>
    <property type="match status" value="1"/>
</dbReference>
<dbReference type="CDD" id="cd06261">
    <property type="entry name" value="TM_PBP2"/>
    <property type="match status" value="1"/>
</dbReference>
<comment type="subcellular location">
    <subcellularLocation>
        <location evidence="1 7">Cell membrane</location>
        <topology evidence="1 7">Multi-pass membrane protein</topology>
    </subcellularLocation>
</comment>
<feature type="transmembrane region" description="Helical" evidence="7">
    <location>
        <begin position="35"/>
        <end position="53"/>
    </location>
</feature>
<evidence type="ECO:0000313" key="9">
    <source>
        <dbReference type="EMBL" id="MDY0882063.1"/>
    </source>
</evidence>
<protein>
    <submittedName>
        <fullName evidence="9">Sugar ABC transporter permease</fullName>
    </submittedName>
</protein>
<dbReference type="PANTHER" id="PTHR30193">
    <property type="entry name" value="ABC TRANSPORTER PERMEASE PROTEIN"/>
    <property type="match status" value="1"/>
</dbReference>
<name>A0ABU5E939_9PROT</name>
<dbReference type="SUPFAM" id="SSF161098">
    <property type="entry name" value="MetI-like"/>
    <property type="match status" value="1"/>
</dbReference>
<feature type="transmembrane region" description="Helical" evidence="7">
    <location>
        <begin position="182"/>
        <end position="206"/>
    </location>
</feature>
<dbReference type="InterPro" id="IPR051393">
    <property type="entry name" value="ABC_transporter_permease"/>
</dbReference>
<keyword evidence="6 7" id="KW-0472">Membrane</keyword>
<evidence type="ECO:0000256" key="4">
    <source>
        <dbReference type="ARBA" id="ARBA00022692"/>
    </source>
</evidence>
<keyword evidence="4 7" id="KW-0812">Transmembrane</keyword>
<evidence type="ECO:0000259" key="8">
    <source>
        <dbReference type="PROSITE" id="PS50928"/>
    </source>
</evidence>
<evidence type="ECO:0000256" key="5">
    <source>
        <dbReference type="ARBA" id="ARBA00022989"/>
    </source>
</evidence>
<dbReference type="Pfam" id="PF00528">
    <property type="entry name" value="BPD_transp_1"/>
    <property type="match status" value="1"/>
</dbReference>
<evidence type="ECO:0000256" key="2">
    <source>
        <dbReference type="ARBA" id="ARBA00022448"/>
    </source>
</evidence>
<dbReference type="EMBL" id="JAXCLW010000001">
    <property type="protein sequence ID" value="MDY0882063.1"/>
    <property type="molecule type" value="Genomic_DNA"/>
</dbReference>
<feature type="domain" description="ABC transmembrane type-1" evidence="8">
    <location>
        <begin position="92"/>
        <end position="308"/>
    </location>
</feature>